<feature type="compositionally biased region" description="Acidic residues" evidence="1">
    <location>
        <begin position="37"/>
        <end position="48"/>
    </location>
</feature>
<dbReference type="AlphaFoldDB" id="A0A0H3ZU13"/>
<dbReference type="RefSeq" id="WP_108339027.1">
    <property type="nucleotide sequence ID" value="NZ_CAWNYU010000040.1"/>
</dbReference>
<dbReference type="Gene3D" id="2.60.40.1080">
    <property type="match status" value="1"/>
</dbReference>
<dbReference type="Gene3D" id="2.130.10.30">
    <property type="entry name" value="Regulator of chromosome condensation 1/beta-lactamase-inhibitor protein II"/>
    <property type="match status" value="3"/>
</dbReference>
<evidence type="ECO:0000256" key="1">
    <source>
        <dbReference type="SAM" id="MobiDB-lite"/>
    </source>
</evidence>
<proteinExistence type="predicted"/>
<dbReference type="PANTHER" id="PTHR45982">
    <property type="entry name" value="REGULATOR OF CHROMOSOME CONDENSATION"/>
    <property type="match status" value="1"/>
</dbReference>
<accession>A0A0H3ZU13</accession>
<organism evidence="3">
    <name type="scientific">Vibrio splendidus</name>
    <dbReference type="NCBI Taxonomy" id="29497"/>
    <lineage>
        <taxon>Bacteria</taxon>
        <taxon>Pseudomonadati</taxon>
        <taxon>Pseudomonadota</taxon>
        <taxon>Gammaproteobacteria</taxon>
        <taxon>Vibrionales</taxon>
        <taxon>Vibrionaceae</taxon>
        <taxon>Vibrio</taxon>
    </lineage>
</organism>
<dbReference type="InterPro" id="IPR051553">
    <property type="entry name" value="Ran_GTPase-activating"/>
</dbReference>
<dbReference type="EMBL" id="KP795663">
    <property type="protein sequence ID" value="AKN39765.1"/>
    <property type="molecule type" value="Genomic_DNA"/>
</dbReference>
<reference evidence="3" key="1">
    <citation type="journal article" date="2015" name="MBio">
        <title>Eco-Evolutionary Dynamics of Episomes among Ecologically Cohesive Bacterial Populations.</title>
        <authorList>
            <person name="Xue H."/>
            <person name="Cordero O.X."/>
            <person name="Camas F.M."/>
            <person name="Trimble W."/>
            <person name="Meyer F."/>
            <person name="Guglielmini J."/>
            <person name="Rocha E.P."/>
            <person name="Polz M.F."/>
        </authorList>
    </citation>
    <scope>NUCLEOTIDE SEQUENCE</scope>
    <source>
        <strain evidence="2">5S_122</strain>
        <strain evidence="3">ZS_101</strain>
    </source>
</reference>
<dbReference type="EMBL" id="KP795461">
    <property type="protein sequence ID" value="AKN35995.1"/>
    <property type="molecule type" value="Genomic_DNA"/>
</dbReference>
<evidence type="ECO:0000313" key="2">
    <source>
        <dbReference type="EMBL" id="AKN35995.1"/>
    </source>
</evidence>
<feature type="region of interest" description="Disordered" evidence="1">
    <location>
        <begin position="31"/>
        <end position="52"/>
    </location>
</feature>
<name>A0A0H3ZU13_VIBSP</name>
<dbReference type="SUPFAM" id="SSF50985">
    <property type="entry name" value="RCC1/BLIP-II"/>
    <property type="match status" value="2"/>
</dbReference>
<dbReference type="InterPro" id="IPR009091">
    <property type="entry name" value="RCC1/BLIP-II"/>
</dbReference>
<sequence>MNQFLKGLFVLLILTTLILSVGCNSEGAFSNFQPEASEPDAPEPDAPEPGDSLRFKRLSMEQSRPLVSGQTTTIKIIGHYENGDVEDITDIADLSVLNDDIVSVKAESELVGVSQGSAIVTITLPESELLLSQRVYVDPIYTNGNAYVEITNQGGIKAWGDPSYGGEIPEDVQDVLSTGVVSVYANMHSFVALKSDDSVVAWGHPDKGGDLTHASGDLSSGVASVVGNASSYVALKSDGSVVAWGDPDKGGDLANASGDLSSGVASVVGNASSYVALKSDGSVVAWGDPDKGGDLANASGDLSSGVASVVGNANSYVALKSDGSVVAWGNADKGGDVTKGSGGDLSSGGRKVFPNANSHAVLKSDGSVVAWGAPREGGDTGSLPSEVIVNVNGDHGAFATINTSGGVYAWGAANHGGNLARNNHNGSSSVTSGVSSLYRTAWSFVALKDNGQLVSWGSTSQYKDVTDVSNPELQSGVLDVECNANGYVCVALKDNGKVVPWGFYLNPRYGYAPVVDELSADVKKVFHNAADGWVALKNDNSIVTWGYPKFGGNPVEGEYGRFKFCGSGGVNNNVLDIIVGNSSFLALLTDGSYAMWGSTAFSSGMVDVCSFHSEVTE</sequence>
<keyword evidence="3" id="KW-0449">Lipoprotein</keyword>
<protein>
    <submittedName>
        <fullName evidence="3">Lipoprotein, putative</fullName>
    </submittedName>
</protein>
<evidence type="ECO:0000313" key="3">
    <source>
        <dbReference type="EMBL" id="AKN39765.1"/>
    </source>
</evidence>
<dbReference type="PANTHER" id="PTHR45982:SF1">
    <property type="entry name" value="REGULATOR OF CHROMOSOME CONDENSATION"/>
    <property type="match status" value="1"/>
</dbReference>
<dbReference type="PROSITE" id="PS51257">
    <property type="entry name" value="PROKAR_LIPOPROTEIN"/>
    <property type="match status" value="1"/>
</dbReference>